<keyword evidence="1" id="KW-0472">Membrane</keyword>
<dbReference type="EMBL" id="BART01022522">
    <property type="protein sequence ID" value="GAG97450.1"/>
    <property type="molecule type" value="Genomic_DNA"/>
</dbReference>
<evidence type="ECO:0000313" key="2">
    <source>
        <dbReference type="EMBL" id="GAG97450.1"/>
    </source>
</evidence>
<proteinExistence type="predicted"/>
<gene>
    <name evidence="2" type="ORF">S01H4_41215</name>
</gene>
<sequence>LTIVIGIIGLTFPKQFAALPILCLFIVSFVMGWFYIFIGFKNYLNSRKDLKEELNSTS</sequence>
<protein>
    <submittedName>
        <fullName evidence="2">Uncharacterized protein</fullName>
    </submittedName>
</protein>
<dbReference type="AlphaFoldDB" id="X1BQZ0"/>
<feature type="non-terminal residue" evidence="2">
    <location>
        <position position="1"/>
    </location>
</feature>
<accession>X1BQZ0</accession>
<keyword evidence="1" id="KW-1133">Transmembrane helix</keyword>
<reference evidence="2" key="1">
    <citation type="journal article" date="2014" name="Front. Microbiol.">
        <title>High frequency of phylogenetically diverse reductive dehalogenase-homologous genes in deep subseafloor sedimentary metagenomes.</title>
        <authorList>
            <person name="Kawai M."/>
            <person name="Futagami T."/>
            <person name="Toyoda A."/>
            <person name="Takaki Y."/>
            <person name="Nishi S."/>
            <person name="Hori S."/>
            <person name="Arai W."/>
            <person name="Tsubouchi T."/>
            <person name="Morono Y."/>
            <person name="Uchiyama I."/>
            <person name="Ito T."/>
            <person name="Fujiyama A."/>
            <person name="Inagaki F."/>
            <person name="Takami H."/>
        </authorList>
    </citation>
    <scope>NUCLEOTIDE SEQUENCE</scope>
    <source>
        <strain evidence="2">Expedition CK06-06</strain>
    </source>
</reference>
<organism evidence="2">
    <name type="scientific">marine sediment metagenome</name>
    <dbReference type="NCBI Taxonomy" id="412755"/>
    <lineage>
        <taxon>unclassified sequences</taxon>
        <taxon>metagenomes</taxon>
        <taxon>ecological metagenomes</taxon>
    </lineage>
</organism>
<comment type="caution">
    <text evidence="2">The sequence shown here is derived from an EMBL/GenBank/DDBJ whole genome shotgun (WGS) entry which is preliminary data.</text>
</comment>
<evidence type="ECO:0000256" key="1">
    <source>
        <dbReference type="SAM" id="Phobius"/>
    </source>
</evidence>
<name>X1BQZ0_9ZZZZ</name>
<keyword evidence="1" id="KW-0812">Transmembrane</keyword>
<feature type="transmembrane region" description="Helical" evidence="1">
    <location>
        <begin position="16"/>
        <end position="38"/>
    </location>
</feature>